<proteinExistence type="predicted"/>
<keyword evidence="1" id="KW-0238">DNA-binding</keyword>
<reference evidence="1 2" key="1">
    <citation type="submission" date="2024-06" db="EMBL/GenBank/DDBJ databases">
        <title>Genomic Encyclopedia of Type Strains, Phase IV (KMG-IV): sequencing the most valuable type-strain genomes for metagenomic binning, comparative biology and taxonomic classification.</title>
        <authorList>
            <person name="Goeker M."/>
        </authorList>
    </citation>
    <scope>NUCLEOTIDE SEQUENCE [LARGE SCALE GENOMIC DNA]</scope>
    <source>
        <strain evidence="1 2">DSM 29492</strain>
    </source>
</reference>
<name>A0ABV2M7T4_9FIRM</name>
<accession>A0ABV2M7T4</accession>
<organism evidence="1 2">
    <name type="scientific">Blautia caecimuris</name>
    <dbReference type="NCBI Taxonomy" id="1796615"/>
    <lineage>
        <taxon>Bacteria</taxon>
        <taxon>Bacillati</taxon>
        <taxon>Bacillota</taxon>
        <taxon>Clostridia</taxon>
        <taxon>Lachnospirales</taxon>
        <taxon>Lachnospiraceae</taxon>
        <taxon>Blautia</taxon>
    </lineage>
</organism>
<gene>
    <name evidence="1" type="ORF">ABID24_003794</name>
</gene>
<evidence type="ECO:0000313" key="1">
    <source>
        <dbReference type="EMBL" id="MET3752520.1"/>
    </source>
</evidence>
<protein>
    <submittedName>
        <fullName evidence="1">DNA-binding NtrC family response regulator</fullName>
    </submittedName>
</protein>
<dbReference type="GO" id="GO:0003677">
    <property type="term" value="F:DNA binding"/>
    <property type="evidence" value="ECO:0007669"/>
    <property type="project" value="UniProtKB-KW"/>
</dbReference>
<sequence>MDELIGLFIEDEAANVDIYTRLFALEGLKLDCLDKLPLTVDSYYDIILEKNVDFLIIDFHLEKQVTYKGIDVLREIRKHDSTIYAVLLTNYELDDFADQFGDYDYELQKSEITSRYKDVAEKIKRACGLRKENLMYRAVEIKQQQDTETIRLLQEISSKLDEKK</sequence>
<evidence type="ECO:0000313" key="2">
    <source>
        <dbReference type="Proteomes" id="UP001549106"/>
    </source>
</evidence>
<comment type="caution">
    <text evidence="1">The sequence shown here is derived from an EMBL/GenBank/DDBJ whole genome shotgun (WGS) entry which is preliminary data.</text>
</comment>
<dbReference type="SUPFAM" id="SSF52172">
    <property type="entry name" value="CheY-like"/>
    <property type="match status" value="1"/>
</dbReference>
<dbReference type="InterPro" id="IPR011006">
    <property type="entry name" value="CheY-like_superfamily"/>
</dbReference>
<dbReference type="Proteomes" id="UP001549106">
    <property type="component" value="Unassembled WGS sequence"/>
</dbReference>
<dbReference type="RefSeq" id="WP_022008419.1">
    <property type="nucleotide sequence ID" value="NZ_JANJZT010000058.1"/>
</dbReference>
<dbReference type="Gene3D" id="3.40.50.2300">
    <property type="match status" value="1"/>
</dbReference>
<dbReference type="EMBL" id="JBEPMJ010000059">
    <property type="protein sequence ID" value="MET3752520.1"/>
    <property type="molecule type" value="Genomic_DNA"/>
</dbReference>
<keyword evidence="2" id="KW-1185">Reference proteome</keyword>